<dbReference type="InterPro" id="IPR034082">
    <property type="entry name" value="R3H_G-patch"/>
</dbReference>
<dbReference type="AlphaFoldDB" id="B0DYD9"/>
<evidence type="ECO:0000256" key="1">
    <source>
        <dbReference type="ARBA" id="ARBA00004123"/>
    </source>
</evidence>
<dbReference type="InterPro" id="IPR051189">
    <property type="entry name" value="Splicing_assoc_domain"/>
</dbReference>
<dbReference type="Proteomes" id="UP000001194">
    <property type="component" value="Unassembled WGS sequence"/>
</dbReference>
<accession>B0DYD9</accession>
<keyword evidence="8" id="KW-0539">Nucleus</keyword>
<feature type="compositionally biased region" description="Basic and acidic residues" evidence="9">
    <location>
        <begin position="694"/>
        <end position="706"/>
    </location>
</feature>
<evidence type="ECO:0000256" key="2">
    <source>
        <dbReference type="ARBA" id="ARBA00004496"/>
    </source>
</evidence>
<feature type="region of interest" description="Disordered" evidence="9">
    <location>
        <begin position="570"/>
        <end position="675"/>
    </location>
</feature>
<keyword evidence="7" id="KW-0508">mRNA splicing</keyword>
<dbReference type="PANTHER" id="PTHR14195">
    <property type="entry name" value="G PATCH DOMAIN CONTAINING PROTEIN 2"/>
    <property type="match status" value="1"/>
</dbReference>
<feature type="compositionally biased region" description="Acidic residues" evidence="9">
    <location>
        <begin position="745"/>
        <end position="760"/>
    </location>
</feature>
<evidence type="ECO:0000256" key="6">
    <source>
        <dbReference type="ARBA" id="ARBA00022664"/>
    </source>
</evidence>
<dbReference type="EMBL" id="DS547150">
    <property type="protein sequence ID" value="EDR00372.1"/>
    <property type="molecule type" value="Genomic_DNA"/>
</dbReference>
<dbReference type="SMART" id="SM00393">
    <property type="entry name" value="R3H"/>
    <property type="match status" value="1"/>
</dbReference>
<feature type="compositionally biased region" description="Basic and acidic residues" evidence="9">
    <location>
        <begin position="862"/>
        <end position="882"/>
    </location>
</feature>
<name>B0DYD9_LACBS</name>
<dbReference type="InterPro" id="IPR001374">
    <property type="entry name" value="R3H_dom"/>
</dbReference>
<dbReference type="STRING" id="486041.B0DYD9"/>
<feature type="compositionally biased region" description="Low complexity" evidence="9">
    <location>
        <begin position="610"/>
        <end position="621"/>
    </location>
</feature>
<feature type="compositionally biased region" description="Acidic residues" evidence="9">
    <location>
        <begin position="837"/>
        <end position="852"/>
    </location>
</feature>
<feature type="region of interest" description="Disordered" evidence="9">
    <location>
        <begin position="1"/>
        <end position="151"/>
    </location>
</feature>
<evidence type="ECO:0000256" key="5">
    <source>
        <dbReference type="ARBA" id="ARBA00022490"/>
    </source>
</evidence>
<dbReference type="HOGENOM" id="CLU_011306_0_0_1"/>
<evidence type="ECO:0000256" key="8">
    <source>
        <dbReference type="ARBA" id="ARBA00023242"/>
    </source>
</evidence>
<dbReference type="OrthoDB" id="21470at2759"/>
<feature type="compositionally biased region" description="Low complexity" evidence="9">
    <location>
        <begin position="820"/>
        <end position="836"/>
    </location>
</feature>
<organism evidence="13">
    <name type="scientific">Laccaria bicolor (strain S238N-H82 / ATCC MYA-4686)</name>
    <name type="common">Bicoloured deceiver</name>
    <name type="synonym">Laccaria laccata var. bicolor</name>
    <dbReference type="NCBI Taxonomy" id="486041"/>
    <lineage>
        <taxon>Eukaryota</taxon>
        <taxon>Fungi</taxon>
        <taxon>Dikarya</taxon>
        <taxon>Basidiomycota</taxon>
        <taxon>Agaricomycotina</taxon>
        <taxon>Agaricomycetes</taxon>
        <taxon>Agaricomycetidae</taxon>
        <taxon>Agaricales</taxon>
        <taxon>Agaricineae</taxon>
        <taxon>Hydnangiaceae</taxon>
        <taxon>Laccaria</taxon>
    </lineage>
</organism>
<gene>
    <name evidence="12" type="ORF">LACBIDRAFT_334191</name>
</gene>
<dbReference type="GO" id="GO:0006397">
    <property type="term" value="P:mRNA processing"/>
    <property type="evidence" value="ECO:0007669"/>
    <property type="project" value="UniProtKB-KW"/>
</dbReference>
<protein>
    <recommendedName>
        <fullName evidence="4">Protein SQS1</fullName>
    </recommendedName>
</protein>
<dbReference type="InParanoid" id="B0DYD9"/>
<dbReference type="RefSeq" id="XP_001888931.1">
    <property type="nucleotide sequence ID" value="XM_001888896.1"/>
</dbReference>
<comment type="subcellular location">
    <subcellularLocation>
        <location evidence="2">Cytoplasm</location>
    </subcellularLocation>
    <subcellularLocation>
        <location evidence="1">Nucleus</location>
    </subcellularLocation>
</comment>
<dbReference type="CDD" id="cd02646">
    <property type="entry name" value="R3H_G-patch"/>
    <property type="match status" value="1"/>
</dbReference>
<dbReference type="Pfam" id="PF01424">
    <property type="entry name" value="R3H"/>
    <property type="match status" value="1"/>
</dbReference>
<evidence type="ECO:0000259" key="11">
    <source>
        <dbReference type="PROSITE" id="PS51061"/>
    </source>
</evidence>
<feature type="region of interest" description="Disordered" evidence="9">
    <location>
        <begin position="942"/>
        <end position="977"/>
    </location>
</feature>
<feature type="compositionally biased region" description="Polar residues" evidence="9">
    <location>
        <begin position="136"/>
        <end position="151"/>
    </location>
</feature>
<feature type="compositionally biased region" description="Basic residues" evidence="9">
    <location>
        <begin position="654"/>
        <end position="668"/>
    </location>
</feature>
<dbReference type="GO" id="GO:0005634">
    <property type="term" value="C:nucleus"/>
    <property type="evidence" value="ECO:0007669"/>
    <property type="project" value="UniProtKB-SubCell"/>
</dbReference>
<evidence type="ECO:0000313" key="12">
    <source>
        <dbReference type="EMBL" id="EDR00372.1"/>
    </source>
</evidence>
<dbReference type="GeneID" id="6084572"/>
<feature type="compositionally biased region" description="Gly residues" evidence="9">
    <location>
        <begin position="70"/>
        <end position="81"/>
    </location>
</feature>
<dbReference type="GO" id="GO:0005737">
    <property type="term" value="C:cytoplasm"/>
    <property type="evidence" value="ECO:0007669"/>
    <property type="project" value="UniProtKB-SubCell"/>
</dbReference>
<evidence type="ECO:0000256" key="7">
    <source>
        <dbReference type="ARBA" id="ARBA00023187"/>
    </source>
</evidence>
<evidence type="ECO:0000256" key="9">
    <source>
        <dbReference type="SAM" id="MobiDB-lite"/>
    </source>
</evidence>
<feature type="compositionally biased region" description="Basic and acidic residues" evidence="9">
    <location>
        <begin position="778"/>
        <end position="793"/>
    </location>
</feature>
<dbReference type="InterPro" id="IPR000467">
    <property type="entry name" value="G_patch_dom"/>
</dbReference>
<feature type="compositionally biased region" description="Acidic residues" evidence="9">
    <location>
        <begin position="808"/>
        <end position="819"/>
    </location>
</feature>
<feature type="region of interest" description="Disordered" evidence="9">
    <location>
        <begin position="778"/>
        <end position="898"/>
    </location>
</feature>
<dbReference type="PROSITE" id="PS51061">
    <property type="entry name" value="R3H"/>
    <property type="match status" value="1"/>
</dbReference>
<evidence type="ECO:0000259" key="10">
    <source>
        <dbReference type="PROSITE" id="PS50174"/>
    </source>
</evidence>
<evidence type="ECO:0000256" key="4">
    <source>
        <dbReference type="ARBA" id="ARBA00018964"/>
    </source>
</evidence>
<feature type="compositionally biased region" description="Acidic residues" evidence="9">
    <location>
        <begin position="232"/>
        <end position="242"/>
    </location>
</feature>
<evidence type="ECO:0000256" key="3">
    <source>
        <dbReference type="ARBA" id="ARBA00010306"/>
    </source>
</evidence>
<feature type="region of interest" description="Disordered" evidence="9">
    <location>
        <begin position="693"/>
        <end position="760"/>
    </location>
</feature>
<dbReference type="KEGG" id="lbc:LACBIDRAFT_334191"/>
<feature type="compositionally biased region" description="Basic residues" evidence="9">
    <location>
        <begin position="1"/>
        <end position="11"/>
    </location>
</feature>
<dbReference type="InterPro" id="IPR036867">
    <property type="entry name" value="R3H_dom_sf"/>
</dbReference>
<feature type="compositionally biased region" description="Polar residues" evidence="9">
    <location>
        <begin position="595"/>
        <end position="609"/>
    </location>
</feature>
<feature type="region of interest" description="Disordered" evidence="9">
    <location>
        <begin position="218"/>
        <end position="242"/>
    </location>
</feature>
<dbReference type="SMART" id="SM00443">
    <property type="entry name" value="G_patch"/>
    <property type="match status" value="1"/>
</dbReference>
<keyword evidence="13" id="KW-1185">Reference proteome</keyword>
<feature type="domain" description="R3H" evidence="11">
    <location>
        <begin position="1025"/>
        <end position="1089"/>
    </location>
</feature>
<feature type="domain" description="G-patch" evidence="10">
    <location>
        <begin position="1150"/>
        <end position="1194"/>
    </location>
</feature>
<proteinExistence type="inferred from homology"/>
<dbReference type="GO" id="GO:0003676">
    <property type="term" value="F:nucleic acid binding"/>
    <property type="evidence" value="ECO:0007669"/>
    <property type="project" value="UniProtKB-UniRule"/>
</dbReference>
<comment type="similarity">
    <text evidence="3">Belongs to the SQS1 family.</text>
</comment>
<dbReference type="Gene3D" id="3.30.1370.50">
    <property type="entry name" value="R3H-like domain"/>
    <property type="match status" value="1"/>
</dbReference>
<feature type="compositionally biased region" description="Low complexity" evidence="9">
    <location>
        <begin position="82"/>
        <end position="121"/>
    </location>
</feature>
<keyword evidence="6" id="KW-0507">mRNA processing</keyword>
<feature type="compositionally biased region" description="Acidic residues" evidence="9">
    <location>
        <begin position="707"/>
        <end position="725"/>
    </location>
</feature>
<dbReference type="PROSITE" id="PS50174">
    <property type="entry name" value="G_PATCH"/>
    <property type="match status" value="1"/>
</dbReference>
<reference evidence="12 13" key="1">
    <citation type="journal article" date="2008" name="Nature">
        <title>The genome of Laccaria bicolor provides insights into mycorrhizal symbiosis.</title>
        <authorList>
            <person name="Martin F."/>
            <person name="Aerts A."/>
            <person name="Ahren D."/>
            <person name="Brun A."/>
            <person name="Danchin E.G.J."/>
            <person name="Duchaussoy F."/>
            <person name="Gibon J."/>
            <person name="Kohler A."/>
            <person name="Lindquist E."/>
            <person name="Pereda V."/>
            <person name="Salamov A."/>
            <person name="Shapiro H.J."/>
            <person name="Wuyts J."/>
            <person name="Blaudez D."/>
            <person name="Buee M."/>
            <person name="Brokstein P."/>
            <person name="Canbaeck B."/>
            <person name="Cohen D."/>
            <person name="Courty P.E."/>
            <person name="Coutinho P.M."/>
            <person name="Delaruelle C."/>
            <person name="Detter J.C."/>
            <person name="Deveau A."/>
            <person name="DiFazio S."/>
            <person name="Duplessis S."/>
            <person name="Fraissinet-Tachet L."/>
            <person name="Lucic E."/>
            <person name="Frey-Klett P."/>
            <person name="Fourrey C."/>
            <person name="Feussner I."/>
            <person name="Gay G."/>
            <person name="Grimwood J."/>
            <person name="Hoegger P.J."/>
            <person name="Jain P."/>
            <person name="Kilaru S."/>
            <person name="Labbe J."/>
            <person name="Lin Y.C."/>
            <person name="Legue V."/>
            <person name="Le Tacon F."/>
            <person name="Marmeisse R."/>
            <person name="Melayah D."/>
            <person name="Montanini B."/>
            <person name="Muratet M."/>
            <person name="Nehls U."/>
            <person name="Niculita-Hirzel H."/>
            <person name="Oudot-Le Secq M.P."/>
            <person name="Peter M."/>
            <person name="Quesneville H."/>
            <person name="Rajashekar B."/>
            <person name="Reich M."/>
            <person name="Rouhier N."/>
            <person name="Schmutz J."/>
            <person name="Yin T."/>
            <person name="Chalot M."/>
            <person name="Henrissat B."/>
            <person name="Kuees U."/>
            <person name="Lucas S."/>
            <person name="Van de Peer Y."/>
            <person name="Podila G.K."/>
            <person name="Polle A."/>
            <person name="Pukkila P.J."/>
            <person name="Richardson P.M."/>
            <person name="Rouze P."/>
            <person name="Sanders I.R."/>
            <person name="Stajich J.E."/>
            <person name="Tunlid A."/>
            <person name="Tuskan G."/>
            <person name="Grigoriev I.V."/>
        </authorList>
    </citation>
    <scope>NUCLEOTIDE SEQUENCE [LARGE SCALE GENOMIC DNA]</scope>
    <source>
        <strain evidence="13">S238N-H82 / ATCC MYA-4686</strain>
    </source>
</reference>
<dbReference type="SUPFAM" id="SSF82708">
    <property type="entry name" value="R3H domain"/>
    <property type="match status" value="1"/>
</dbReference>
<dbReference type="GO" id="GO:0008380">
    <property type="term" value="P:RNA splicing"/>
    <property type="evidence" value="ECO:0007669"/>
    <property type="project" value="UniProtKB-KW"/>
</dbReference>
<feature type="compositionally biased region" description="Basic and acidic residues" evidence="9">
    <location>
        <begin position="576"/>
        <end position="588"/>
    </location>
</feature>
<keyword evidence="5" id="KW-0963">Cytoplasm</keyword>
<sequence length="1194" mass="129123">MAPRGGRHRGGRGQPQTSPRGAAAGGSPYRGGGKGRGNMPVPGSSFVEEELAFTARMMSQDGPQNRGTPTRGGRGGGGGRGTPQRSGANTLRGRGGTNTPRGRGGANTPRNGRGTPNPTRGRGFGIGTSPRGDAKTPNNYYDPSPNGNYKNTNNTLSTLLYASRPLLRPVIFVPSVLTKILFEEEAGEELLKAAVQPDEDRDTQQNNAPTADKVFRVFSGANFPPPPPSSSGEEEDEGREDDIEEVDFKDMGKLLESLVVATTTTTSSQPSNYSSSRVNEKQEVFTGRFTNTNTHAPQNLDNGGGDKETVLEIDFTELDKLTLVEGGMGTPSNLDVLGRENGLIVDSMRESDMDMNDVVTQSSEGVTIQDESTVIQEENTVSAQNDAVSNYGSMHVDESVDAGSLSTRFTGGSTTVSSSTVCSNEHTTAFLSESTKRERSIATVEACVAVEEQLEPVAKPSVDQGSVFAEDSNVLHAHIVADTSIEVESTTTEILDVQITPNLISTMDVDTTTTTPRPPPAEPGQNIFFVDVVPEPVAGSELPAQPLSIPDDDDSDEIIVYVAPHPRVKLTTHTQKAQEEEKEKDTSRFEPYVGLSQTTIINESSFPLASTSSSSSSTTQPQPQPQPQTPNKAKNKATTERLRVPPVTTPRQAKAFKAKERKRLKKRAGGGGGGGFSVYGAMMSEAQLFIGSGKDMKKASRRRGDSDLDWGDTSGDDDAGEEEEFMSFADVQKPTGKGKGKQRAEEEEGGAEGMEVDDLDVDAMKRFVGGLLGKDAGRFVTADDIRDEERMRDEDEDEELRSLGSGSSEDDEEVEEMFNVEEGMLISEGAAAALGEDASDEDDSDDEDEDEEQTPRTSFQARLERLRERARGKRPADASFDDRSDDDEDVLDRNMTWAEEDDDFIEEIQNILDKNEDILQGRNRKERRKLFTAIRDGTFDYDDDLEGFSPAKRKKDKRNSLPTALQAQWDKDRQRKAERKEARALERLLQASDPLSQKKGGKKGRKAMRLAAGLDPTINVLPNRIIDMTTLVQQIRRFVADIGGRDSMSLPPTNKETRKNVHELALAFNLKSLSKGKGDSRYITLTKTSRTGWGVDEKKVGRIVRRAGGAGGDRGGGEFVYGGGRGGGAGKVPKHKEGDEVGKAAPKISEANIGFRMLAMMGWSEGDRIGVSGGLDAPLTAIIKTTKLGLGATK</sequence>
<evidence type="ECO:0000313" key="13">
    <source>
        <dbReference type="Proteomes" id="UP000001194"/>
    </source>
</evidence>